<dbReference type="AlphaFoldDB" id="A0A939E3B7"/>
<dbReference type="Proteomes" id="UP000664332">
    <property type="component" value="Unassembled WGS sequence"/>
</dbReference>
<accession>A0A939E3B7</accession>
<organism evidence="1 2">
    <name type="scientific">Corynebacterium mendelii</name>
    <dbReference type="NCBI Taxonomy" id="2765362"/>
    <lineage>
        <taxon>Bacteria</taxon>
        <taxon>Bacillati</taxon>
        <taxon>Actinomycetota</taxon>
        <taxon>Actinomycetes</taxon>
        <taxon>Mycobacteriales</taxon>
        <taxon>Corynebacteriaceae</taxon>
        <taxon>Corynebacterium</taxon>
    </lineage>
</organism>
<comment type="caution">
    <text evidence="1">The sequence shown here is derived from an EMBL/GenBank/DDBJ whole genome shotgun (WGS) entry which is preliminary data.</text>
</comment>
<keyword evidence="2" id="KW-1185">Reference proteome</keyword>
<name>A0A939E3B7_9CORY</name>
<gene>
    <name evidence="1" type="ORF">JZY06_08635</name>
</gene>
<protein>
    <submittedName>
        <fullName evidence="1">Uncharacterized protein</fullName>
    </submittedName>
</protein>
<proteinExistence type="predicted"/>
<reference evidence="1" key="1">
    <citation type="submission" date="2021-03" db="EMBL/GenBank/DDBJ databases">
        <authorList>
            <person name="Sun Q."/>
        </authorList>
    </citation>
    <scope>NUCLEOTIDE SEQUENCE</scope>
    <source>
        <strain evidence="1">CCM 8862</strain>
    </source>
</reference>
<evidence type="ECO:0000313" key="2">
    <source>
        <dbReference type="Proteomes" id="UP000664332"/>
    </source>
</evidence>
<dbReference type="EMBL" id="JAFLEQ010000016">
    <property type="protein sequence ID" value="MBN9644672.1"/>
    <property type="molecule type" value="Genomic_DNA"/>
</dbReference>
<sequence length="115" mass="12967">MIDVTTVSTLPIDLPCTGQLKTPDYYVVFWEEPDTQDDDDPECRFRSAYRLSGCCSVLEAIVWEENNADGRQSGTFLPVFADNGQLDRLVLVHGICPDVSGMDREADFGWTLYRP</sequence>
<dbReference type="RefSeq" id="WP_207279161.1">
    <property type="nucleotide sequence ID" value="NZ_JAFLEQ010000016.1"/>
</dbReference>
<evidence type="ECO:0000313" key="1">
    <source>
        <dbReference type="EMBL" id="MBN9644672.1"/>
    </source>
</evidence>